<keyword evidence="3 5" id="KW-0067">ATP-binding</keyword>
<sequence>MTELVIRTDGLVKNYGDVRALDGLDLAVEQGEIFGFLGPNGAGKSTTIRILLDLLRPTTGRVEVLGIAPVDGGAALRGRIGYLPGELALQGRRTAGELLHHLAALRGGAGAERIAPLAERFALALDRPVRALSKGNKQKVGVVQAFMHEPELLVLDEPTSGLDPLLQREFLDLVLEAREGGASVLMSSHILSEVEDIADRVGIISAGRMVDVDNVDTLRHHAGQTVELRFADRIDVADFGDLPGVQDAVVNGTTLTCVLHGEPDSLLKRAAAHHVVGWSAQFRELDELFLYFYQLPTTTATNEEVPAHGH</sequence>
<evidence type="ECO:0000313" key="6">
    <source>
        <dbReference type="Proteomes" id="UP000682202"/>
    </source>
</evidence>
<dbReference type="RefSeq" id="WP_211695612.1">
    <property type="nucleotide sequence ID" value="NZ_CP046600.1"/>
</dbReference>
<dbReference type="CDD" id="cd03230">
    <property type="entry name" value="ABC_DR_subfamily_A"/>
    <property type="match status" value="1"/>
</dbReference>
<dbReference type="InterPro" id="IPR003593">
    <property type="entry name" value="AAA+_ATPase"/>
</dbReference>
<dbReference type="GO" id="GO:0005524">
    <property type="term" value="F:ATP binding"/>
    <property type="evidence" value="ECO:0007669"/>
    <property type="project" value="UniProtKB-KW"/>
</dbReference>
<feature type="domain" description="ABC transporter" evidence="4">
    <location>
        <begin position="6"/>
        <end position="231"/>
    </location>
</feature>
<dbReference type="Proteomes" id="UP000682202">
    <property type="component" value="Chromosome"/>
</dbReference>
<dbReference type="PROSITE" id="PS50893">
    <property type="entry name" value="ABC_TRANSPORTER_2"/>
    <property type="match status" value="1"/>
</dbReference>
<gene>
    <name evidence="5" type="ORF">F6B93_13900</name>
</gene>
<keyword evidence="2" id="KW-0547">Nucleotide-binding</keyword>
<evidence type="ECO:0000259" key="4">
    <source>
        <dbReference type="PROSITE" id="PS50893"/>
    </source>
</evidence>
<dbReference type="EMBL" id="CP046600">
    <property type="protein sequence ID" value="QUR68040.1"/>
    <property type="molecule type" value="Genomic_DNA"/>
</dbReference>
<name>A0A975JYH1_9MYCO</name>
<proteinExistence type="predicted"/>
<dbReference type="AlphaFoldDB" id="A0A975JYH1"/>
<accession>A0A975JYH1</accession>
<dbReference type="InterPro" id="IPR017871">
    <property type="entry name" value="ABC_transporter-like_CS"/>
</dbReference>
<dbReference type="Pfam" id="PF00005">
    <property type="entry name" value="ABC_tran"/>
    <property type="match status" value="1"/>
</dbReference>
<dbReference type="InterPro" id="IPR051782">
    <property type="entry name" value="ABC_Transporter_VariousFunc"/>
</dbReference>
<dbReference type="SMART" id="SM00382">
    <property type="entry name" value="AAA"/>
    <property type="match status" value="1"/>
</dbReference>
<keyword evidence="1" id="KW-0813">Transport</keyword>
<dbReference type="PANTHER" id="PTHR42939">
    <property type="entry name" value="ABC TRANSPORTER ATP-BINDING PROTEIN ALBC-RELATED"/>
    <property type="match status" value="1"/>
</dbReference>
<keyword evidence="6" id="KW-1185">Reference proteome</keyword>
<evidence type="ECO:0000313" key="5">
    <source>
        <dbReference type="EMBL" id="QUR68040.1"/>
    </source>
</evidence>
<dbReference type="PROSITE" id="PS00211">
    <property type="entry name" value="ABC_TRANSPORTER_1"/>
    <property type="match status" value="1"/>
</dbReference>
<dbReference type="GO" id="GO:0016887">
    <property type="term" value="F:ATP hydrolysis activity"/>
    <property type="evidence" value="ECO:0007669"/>
    <property type="project" value="InterPro"/>
</dbReference>
<dbReference type="KEGG" id="mspg:F6B93_13900"/>
<dbReference type="SUPFAM" id="SSF52540">
    <property type="entry name" value="P-loop containing nucleoside triphosphate hydrolases"/>
    <property type="match status" value="1"/>
</dbReference>
<dbReference type="InterPro" id="IPR027417">
    <property type="entry name" value="P-loop_NTPase"/>
</dbReference>
<dbReference type="Gene3D" id="3.40.50.300">
    <property type="entry name" value="P-loop containing nucleotide triphosphate hydrolases"/>
    <property type="match status" value="1"/>
</dbReference>
<protein>
    <submittedName>
        <fullName evidence="5">ATP-binding cassette domain-containing protein</fullName>
    </submittedName>
</protein>
<dbReference type="InterPro" id="IPR003439">
    <property type="entry name" value="ABC_transporter-like_ATP-bd"/>
</dbReference>
<dbReference type="PANTHER" id="PTHR42939:SF1">
    <property type="entry name" value="ABC TRANSPORTER ATP-BINDING PROTEIN ALBC-RELATED"/>
    <property type="match status" value="1"/>
</dbReference>
<evidence type="ECO:0000256" key="1">
    <source>
        <dbReference type="ARBA" id="ARBA00022448"/>
    </source>
</evidence>
<reference evidence="5" key="1">
    <citation type="submission" date="2019-12" db="EMBL/GenBank/DDBJ databases">
        <title>Mycobacterium spongiae sp. nov.</title>
        <authorList>
            <person name="Stinear T."/>
        </authorList>
    </citation>
    <scope>NUCLEOTIDE SEQUENCE</scope>
    <source>
        <strain evidence="5">FSD4b-SM</strain>
    </source>
</reference>
<organism evidence="5 6">
    <name type="scientific">Mycobacterium spongiae</name>
    <dbReference type="NCBI Taxonomy" id="886343"/>
    <lineage>
        <taxon>Bacteria</taxon>
        <taxon>Bacillati</taxon>
        <taxon>Actinomycetota</taxon>
        <taxon>Actinomycetes</taxon>
        <taxon>Mycobacteriales</taxon>
        <taxon>Mycobacteriaceae</taxon>
        <taxon>Mycobacterium</taxon>
    </lineage>
</organism>
<evidence type="ECO:0000256" key="2">
    <source>
        <dbReference type="ARBA" id="ARBA00022741"/>
    </source>
</evidence>
<evidence type="ECO:0000256" key="3">
    <source>
        <dbReference type="ARBA" id="ARBA00022840"/>
    </source>
</evidence>